<keyword evidence="3" id="KW-1185">Reference proteome</keyword>
<evidence type="ECO:0000256" key="1">
    <source>
        <dbReference type="SAM" id="Phobius"/>
    </source>
</evidence>
<proteinExistence type="predicted"/>
<dbReference type="AlphaFoldDB" id="A0A4T0FHC0"/>
<dbReference type="EMBL" id="SPNW01000058">
    <property type="protein sequence ID" value="TIA87330.1"/>
    <property type="molecule type" value="Genomic_DNA"/>
</dbReference>
<feature type="transmembrane region" description="Helical" evidence="1">
    <location>
        <begin position="34"/>
        <end position="56"/>
    </location>
</feature>
<comment type="caution">
    <text evidence="2">The sequence shown here is derived from an EMBL/GenBank/DDBJ whole genome shotgun (WGS) entry which is preliminary data.</text>
</comment>
<keyword evidence="1" id="KW-0812">Transmembrane</keyword>
<accession>A0A4T0FHC0</accession>
<keyword evidence="1" id="KW-1133">Transmembrane helix</keyword>
<name>A0A4T0FHC0_9BASI</name>
<reference evidence="2 3" key="1">
    <citation type="submission" date="2019-03" db="EMBL/GenBank/DDBJ databases">
        <title>Sequencing 23 genomes of Wallemia ichthyophaga.</title>
        <authorList>
            <person name="Gostincar C."/>
        </authorList>
    </citation>
    <scope>NUCLEOTIDE SEQUENCE [LARGE SCALE GENOMIC DNA]</scope>
    <source>
        <strain evidence="2 3">EXF-5753</strain>
    </source>
</reference>
<dbReference type="Proteomes" id="UP000310189">
    <property type="component" value="Unassembled WGS sequence"/>
</dbReference>
<protein>
    <submittedName>
        <fullName evidence="2">Uncharacterized protein</fullName>
    </submittedName>
</protein>
<keyword evidence="1" id="KW-0472">Membrane</keyword>
<sequence length="59" mass="6426">MDKPGYLTTSEGPTNESTVRKYFKSAMSPENLPIVWGSAFFLGSIGFIRVAGELLVPAF</sequence>
<organism evidence="2 3">
    <name type="scientific">Wallemia hederae</name>
    <dbReference type="NCBI Taxonomy" id="1540922"/>
    <lineage>
        <taxon>Eukaryota</taxon>
        <taxon>Fungi</taxon>
        <taxon>Dikarya</taxon>
        <taxon>Basidiomycota</taxon>
        <taxon>Wallemiomycotina</taxon>
        <taxon>Wallemiomycetes</taxon>
        <taxon>Wallemiales</taxon>
        <taxon>Wallemiaceae</taxon>
        <taxon>Wallemia</taxon>
    </lineage>
</organism>
<gene>
    <name evidence="2" type="ORF">E3P99_03238</name>
</gene>
<evidence type="ECO:0000313" key="3">
    <source>
        <dbReference type="Proteomes" id="UP000310189"/>
    </source>
</evidence>
<dbReference type="OrthoDB" id="3341079at2759"/>
<evidence type="ECO:0000313" key="2">
    <source>
        <dbReference type="EMBL" id="TIA87330.1"/>
    </source>
</evidence>